<protein>
    <recommendedName>
        <fullName evidence="2">Peptidase S53 domain-containing protein</fullName>
    </recommendedName>
</protein>
<keyword evidence="4" id="KW-1185">Reference proteome</keyword>
<organism evidence="3 4">
    <name type="scientific">[Torrubiella] hemipterigena</name>
    <dbReference type="NCBI Taxonomy" id="1531966"/>
    <lineage>
        <taxon>Eukaryota</taxon>
        <taxon>Fungi</taxon>
        <taxon>Dikarya</taxon>
        <taxon>Ascomycota</taxon>
        <taxon>Pezizomycotina</taxon>
        <taxon>Sordariomycetes</taxon>
        <taxon>Hypocreomycetidae</taxon>
        <taxon>Hypocreales</taxon>
        <taxon>Clavicipitaceae</taxon>
        <taxon>Clavicipitaceae incertae sedis</taxon>
        <taxon>'Torrubiella' clade</taxon>
    </lineage>
</organism>
<feature type="binding site" evidence="1">
    <location>
        <position position="224"/>
    </location>
    <ligand>
        <name>Ca(2+)</name>
        <dbReference type="ChEBI" id="CHEBI:29108"/>
    </ligand>
</feature>
<reference evidence="3 4" key="1">
    <citation type="journal article" date="2015" name="Genome Announc.">
        <title>Draft Genome Sequence and Gene Annotation of the Entomopathogenic Fungus Verticillium hemipterigenum.</title>
        <authorList>
            <person name="Horn F."/>
            <person name="Habel A."/>
            <person name="Scharf D.H."/>
            <person name="Dworschak J."/>
            <person name="Brakhage A.A."/>
            <person name="Guthke R."/>
            <person name="Hertweck C."/>
            <person name="Linde J."/>
        </authorList>
    </citation>
    <scope>NUCLEOTIDE SEQUENCE [LARGE SCALE GENOMIC DNA]</scope>
</reference>
<name>A0A0A1T5X6_9HYPO</name>
<dbReference type="GO" id="GO:0004252">
    <property type="term" value="F:serine-type endopeptidase activity"/>
    <property type="evidence" value="ECO:0007669"/>
    <property type="project" value="InterPro"/>
</dbReference>
<dbReference type="Proteomes" id="UP000039046">
    <property type="component" value="Unassembled WGS sequence"/>
</dbReference>
<dbReference type="PANTHER" id="PTHR14218:SF19">
    <property type="entry name" value="SERINE PROTEASE AORO, PUTATIVE (AFU_ORTHOLOGUE AFUA_6G10250)-RELATED"/>
    <property type="match status" value="1"/>
</dbReference>
<evidence type="ECO:0000313" key="4">
    <source>
        <dbReference type="Proteomes" id="UP000039046"/>
    </source>
</evidence>
<dbReference type="InterPro" id="IPR050819">
    <property type="entry name" value="Tripeptidyl-peptidase_I"/>
</dbReference>
<feature type="domain" description="Peptidase S53" evidence="2">
    <location>
        <begin position="1"/>
        <end position="244"/>
    </location>
</feature>
<dbReference type="OrthoDB" id="409122at2759"/>
<gene>
    <name evidence="3" type="ORF">VHEMI08216</name>
</gene>
<dbReference type="PANTHER" id="PTHR14218">
    <property type="entry name" value="PROTEASE S8 TRIPEPTIDYL PEPTIDASE I CLN2"/>
    <property type="match status" value="1"/>
</dbReference>
<dbReference type="PROSITE" id="PS51695">
    <property type="entry name" value="SEDOLISIN"/>
    <property type="match status" value="1"/>
</dbReference>
<dbReference type="AlphaFoldDB" id="A0A0A1T5X6"/>
<dbReference type="InterPro" id="IPR036852">
    <property type="entry name" value="Peptidase_S8/S53_dom_sf"/>
</dbReference>
<comment type="cofactor">
    <cofactor evidence="1">
        <name>Ca(2+)</name>
        <dbReference type="ChEBI" id="CHEBI:29108"/>
    </cofactor>
    <text evidence="1">Binds 1 Ca(2+) ion per subunit.</text>
</comment>
<comment type="caution">
    <text evidence="1">Lacks conserved residue(s) required for the propagation of feature annotation.</text>
</comment>
<feature type="binding site" evidence="1">
    <location>
        <position position="200"/>
    </location>
    <ligand>
        <name>Ca(2+)</name>
        <dbReference type="ChEBI" id="CHEBI:29108"/>
    </ligand>
</feature>
<proteinExistence type="predicted"/>
<sequence>MKRQCDELMKLGLQGTSIVFASGDGGVAGSHGGCLGSDGAIFNPAGPSTCPYATAVGSTVLPKGSKPGDPEAATASFASSGGFSNVWKAPQYQKSAVDNFFAKHDPGFKSYSTSDGLIPSNGGGGLYNQAGRGFPDVAAVGDNDAIVLDGKPTYSDGTSMSSPIFAAILTRINEERLNAGKKVIGFANPALYKNPSMFNDITVGDQGPFGLCAQKSFKTAPGWDPVTCLGTPKYAEMLAYFKSL</sequence>
<dbReference type="SUPFAM" id="SSF52743">
    <property type="entry name" value="Subtilisin-like"/>
    <property type="match status" value="1"/>
</dbReference>
<dbReference type="GO" id="GO:0006508">
    <property type="term" value="P:proteolysis"/>
    <property type="evidence" value="ECO:0007669"/>
    <property type="project" value="InterPro"/>
</dbReference>
<dbReference type="Gene3D" id="3.40.50.200">
    <property type="entry name" value="Peptidase S8/S53 domain"/>
    <property type="match status" value="1"/>
</dbReference>
<evidence type="ECO:0000313" key="3">
    <source>
        <dbReference type="EMBL" id="CEJ92571.1"/>
    </source>
</evidence>
<keyword evidence="1" id="KW-0106">Calcium</keyword>
<dbReference type="InterPro" id="IPR030400">
    <property type="entry name" value="Sedolisin_dom"/>
</dbReference>
<feature type="binding site" evidence="1">
    <location>
        <position position="201"/>
    </location>
    <ligand>
        <name>Ca(2+)</name>
        <dbReference type="ChEBI" id="CHEBI:29108"/>
    </ligand>
</feature>
<dbReference type="GO" id="GO:0046872">
    <property type="term" value="F:metal ion binding"/>
    <property type="evidence" value="ECO:0007669"/>
    <property type="project" value="UniProtKB-UniRule"/>
</dbReference>
<dbReference type="HOGENOM" id="CLU_013783_0_0_1"/>
<dbReference type="GO" id="GO:0008240">
    <property type="term" value="F:tripeptidyl-peptidase activity"/>
    <property type="evidence" value="ECO:0007669"/>
    <property type="project" value="TreeGrafter"/>
</dbReference>
<feature type="binding site" evidence="1">
    <location>
        <position position="222"/>
    </location>
    <ligand>
        <name>Ca(2+)</name>
        <dbReference type="ChEBI" id="CHEBI:29108"/>
    </ligand>
</feature>
<evidence type="ECO:0000259" key="2">
    <source>
        <dbReference type="PROSITE" id="PS51695"/>
    </source>
</evidence>
<dbReference type="STRING" id="1531966.A0A0A1T5X6"/>
<dbReference type="EMBL" id="CDHN01000004">
    <property type="protein sequence ID" value="CEJ92571.1"/>
    <property type="molecule type" value="Genomic_DNA"/>
</dbReference>
<dbReference type="CDD" id="cd04056">
    <property type="entry name" value="Peptidases_S53"/>
    <property type="match status" value="1"/>
</dbReference>
<keyword evidence="1" id="KW-0479">Metal-binding</keyword>
<accession>A0A0A1T5X6</accession>
<evidence type="ECO:0000256" key="1">
    <source>
        <dbReference type="PROSITE-ProRule" id="PRU01032"/>
    </source>
</evidence>